<keyword evidence="10" id="KW-0675">Receptor</keyword>
<evidence type="ECO:0000256" key="6">
    <source>
        <dbReference type="ARBA" id="ARBA00022968"/>
    </source>
</evidence>
<name>G1PMD3_MYOLU</name>
<dbReference type="GO" id="GO:0030545">
    <property type="term" value="F:signaling receptor regulator activity"/>
    <property type="evidence" value="ECO:0007669"/>
    <property type="project" value="InterPro"/>
</dbReference>
<evidence type="ECO:0000259" key="13">
    <source>
        <dbReference type="PROSITE" id="PS50041"/>
    </source>
</evidence>
<keyword evidence="11" id="KW-0325">Glycoprotein</keyword>
<dbReference type="RefSeq" id="XP_014307248.1">
    <property type="nucleotide sequence ID" value="XM_014451762.2"/>
</dbReference>
<dbReference type="PANTHER" id="PTHR47647">
    <property type="entry name" value="C-TYPE LECTIN DOMAIN FAMILY 12 MEMBER B"/>
    <property type="match status" value="1"/>
</dbReference>
<evidence type="ECO:0000256" key="5">
    <source>
        <dbReference type="ARBA" id="ARBA00022734"/>
    </source>
</evidence>
<feature type="transmembrane region" description="Helical" evidence="12">
    <location>
        <begin position="43"/>
        <end position="68"/>
    </location>
</feature>
<keyword evidence="2" id="KW-1003">Cell membrane</keyword>
<dbReference type="GeneTree" id="ENSGT00940000162719"/>
<keyword evidence="3" id="KW-0597">Phosphoprotein</keyword>
<evidence type="ECO:0000256" key="12">
    <source>
        <dbReference type="SAM" id="Phobius"/>
    </source>
</evidence>
<organism evidence="14 15">
    <name type="scientific">Myotis lucifugus</name>
    <name type="common">Little brown bat</name>
    <dbReference type="NCBI Taxonomy" id="59463"/>
    <lineage>
        <taxon>Eukaryota</taxon>
        <taxon>Metazoa</taxon>
        <taxon>Chordata</taxon>
        <taxon>Craniata</taxon>
        <taxon>Vertebrata</taxon>
        <taxon>Euteleostomi</taxon>
        <taxon>Mammalia</taxon>
        <taxon>Eutheria</taxon>
        <taxon>Laurasiatheria</taxon>
        <taxon>Chiroptera</taxon>
        <taxon>Yangochiroptera</taxon>
        <taxon>Vespertilionidae</taxon>
        <taxon>Myotis</taxon>
    </lineage>
</organism>
<keyword evidence="7 12" id="KW-1133">Transmembrane helix</keyword>
<keyword evidence="15" id="KW-1185">Reference proteome</keyword>
<dbReference type="GO" id="GO:0005886">
    <property type="term" value="C:plasma membrane"/>
    <property type="evidence" value="ECO:0007669"/>
    <property type="project" value="UniProtKB-SubCell"/>
</dbReference>
<evidence type="ECO:0000256" key="9">
    <source>
        <dbReference type="ARBA" id="ARBA00023157"/>
    </source>
</evidence>
<dbReference type="KEGG" id="mlf:102433730"/>
<evidence type="ECO:0000256" key="7">
    <source>
        <dbReference type="ARBA" id="ARBA00022989"/>
    </source>
</evidence>
<keyword evidence="8 12" id="KW-0472">Membrane</keyword>
<dbReference type="SUPFAM" id="SSF56436">
    <property type="entry name" value="C-type lectin-like"/>
    <property type="match status" value="1"/>
</dbReference>
<dbReference type="CDD" id="cd03593">
    <property type="entry name" value="CLECT_NK_receptors_like"/>
    <property type="match status" value="1"/>
</dbReference>
<comment type="subcellular location">
    <subcellularLocation>
        <location evidence="1">Cell membrane</location>
        <topology evidence="1">Single-pass type II membrane protein</topology>
    </subcellularLocation>
</comment>
<dbReference type="GO" id="GO:0038187">
    <property type="term" value="F:pattern recognition receptor activity"/>
    <property type="evidence" value="ECO:0007669"/>
    <property type="project" value="Ensembl"/>
</dbReference>
<evidence type="ECO:0000256" key="1">
    <source>
        <dbReference type="ARBA" id="ARBA00004401"/>
    </source>
</evidence>
<dbReference type="InterPro" id="IPR016186">
    <property type="entry name" value="C-type_lectin-like/link_sf"/>
</dbReference>
<dbReference type="eggNOG" id="KOG4297">
    <property type="taxonomic scope" value="Eukaryota"/>
</dbReference>
<dbReference type="GO" id="GO:0050777">
    <property type="term" value="P:negative regulation of immune response"/>
    <property type="evidence" value="ECO:0007669"/>
    <property type="project" value="Ensembl"/>
</dbReference>
<keyword evidence="6" id="KW-0735">Signal-anchor</keyword>
<dbReference type="InParanoid" id="G1PMD3"/>
<dbReference type="GO" id="GO:0032815">
    <property type="term" value="P:negative regulation of natural killer cell activation"/>
    <property type="evidence" value="ECO:0007669"/>
    <property type="project" value="Ensembl"/>
</dbReference>
<evidence type="ECO:0000256" key="2">
    <source>
        <dbReference type="ARBA" id="ARBA00022475"/>
    </source>
</evidence>
<gene>
    <name evidence="14" type="primary">CLEC12A</name>
</gene>
<feature type="domain" description="C-type lectin" evidence="13">
    <location>
        <begin position="140"/>
        <end position="249"/>
    </location>
</feature>
<dbReference type="OrthoDB" id="10059571at2759"/>
<dbReference type="PROSITE" id="PS50041">
    <property type="entry name" value="C_TYPE_LECTIN_2"/>
    <property type="match status" value="1"/>
</dbReference>
<dbReference type="InterPro" id="IPR001304">
    <property type="entry name" value="C-type_lectin-like"/>
</dbReference>
<dbReference type="Ensembl" id="ENSMLUT00000013251.2">
    <property type="protein sequence ID" value="ENSMLUP00000012056.2"/>
    <property type="gene ID" value="ENSMLUG00000013248.2"/>
</dbReference>
<dbReference type="GO" id="GO:0004888">
    <property type="term" value="F:transmembrane signaling receptor activity"/>
    <property type="evidence" value="ECO:0007669"/>
    <property type="project" value="Ensembl"/>
</dbReference>
<dbReference type="EMBL" id="AAPE02007079">
    <property type="status" value="NOT_ANNOTATED_CDS"/>
    <property type="molecule type" value="Genomic_DNA"/>
</dbReference>
<dbReference type="InterPro" id="IPR016187">
    <property type="entry name" value="CTDL_fold"/>
</dbReference>
<evidence type="ECO:0000256" key="8">
    <source>
        <dbReference type="ARBA" id="ARBA00023136"/>
    </source>
</evidence>
<dbReference type="HOGENOM" id="CLU_049894_5_1_1"/>
<evidence type="ECO:0000256" key="11">
    <source>
        <dbReference type="ARBA" id="ARBA00023180"/>
    </source>
</evidence>
<keyword evidence="9" id="KW-1015">Disulfide bond</keyword>
<evidence type="ECO:0000256" key="4">
    <source>
        <dbReference type="ARBA" id="ARBA00022692"/>
    </source>
</evidence>
<evidence type="ECO:0000256" key="10">
    <source>
        <dbReference type="ARBA" id="ARBA00023170"/>
    </source>
</evidence>
<dbReference type="AlphaFoldDB" id="G1PMD3"/>
<dbReference type="FunCoup" id="G1PMD3">
    <property type="interactions" value="110"/>
</dbReference>
<dbReference type="GeneID" id="102433730"/>
<reference evidence="14 15" key="1">
    <citation type="journal article" date="2011" name="Nature">
        <title>A high-resolution map of human evolutionary constraint using 29 mammals.</title>
        <authorList>
            <person name="Lindblad-Toh K."/>
            <person name="Garber M."/>
            <person name="Zuk O."/>
            <person name="Lin M.F."/>
            <person name="Parker B.J."/>
            <person name="Washietl S."/>
            <person name="Kheradpour P."/>
            <person name="Ernst J."/>
            <person name="Jordan G."/>
            <person name="Mauceli E."/>
            <person name="Ward L.D."/>
            <person name="Lowe C.B."/>
            <person name="Holloway A.K."/>
            <person name="Clamp M."/>
            <person name="Gnerre S."/>
            <person name="Alfoldi J."/>
            <person name="Beal K."/>
            <person name="Chang J."/>
            <person name="Clawson H."/>
            <person name="Cuff J."/>
            <person name="Di Palma F."/>
            <person name="Fitzgerald S."/>
            <person name="Flicek P."/>
            <person name="Guttman M."/>
            <person name="Hubisz M.J."/>
            <person name="Jaffe D.B."/>
            <person name="Jungreis I."/>
            <person name="Kent W.J."/>
            <person name="Kostka D."/>
            <person name="Lara M."/>
            <person name="Martins A.L."/>
            <person name="Massingham T."/>
            <person name="Moltke I."/>
            <person name="Raney B.J."/>
            <person name="Rasmussen M.D."/>
            <person name="Robinson J."/>
            <person name="Stark A."/>
            <person name="Vilella A.J."/>
            <person name="Wen J."/>
            <person name="Xie X."/>
            <person name="Zody M.C."/>
            <person name="Baldwin J."/>
            <person name="Bloom T."/>
            <person name="Chin C.W."/>
            <person name="Heiman D."/>
            <person name="Nicol R."/>
            <person name="Nusbaum C."/>
            <person name="Young S."/>
            <person name="Wilkinson J."/>
            <person name="Worley K.C."/>
            <person name="Kovar C.L."/>
            <person name="Muzny D.M."/>
            <person name="Gibbs R.A."/>
            <person name="Cree A."/>
            <person name="Dihn H.H."/>
            <person name="Fowler G."/>
            <person name="Jhangiani S."/>
            <person name="Joshi V."/>
            <person name="Lee S."/>
            <person name="Lewis L.R."/>
            <person name="Nazareth L.V."/>
            <person name="Okwuonu G."/>
            <person name="Santibanez J."/>
            <person name="Warren W.C."/>
            <person name="Mardis E.R."/>
            <person name="Weinstock G.M."/>
            <person name="Wilson R.K."/>
            <person name="Delehaunty K."/>
            <person name="Dooling D."/>
            <person name="Fronik C."/>
            <person name="Fulton L."/>
            <person name="Fulton B."/>
            <person name="Graves T."/>
            <person name="Minx P."/>
            <person name="Sodergren E."/>
            <person name="Birney E."/>
            <person name="Margulies E.H."/>
            <person name="Herrero J."/>
            <person name="Green E.D."/>
            <person name="Haussler D."/>
            <person name="Siepel A."/>
            <person name="Goldman N."/>
            <person name="Pollard K.S."/>
            <person name="Pedersen J.S."/>
            <person name="Lander E.S."/>
            <person name="Kellis M."/>
        </authorList>
    </citation>
    <scope>NUCLEOTIDE SEQUENCE [LARGE SCALE GENOMIC DNA]</scope>
</reference>
<dbReference type="CTD" id="160364"/>
<evidence type="ECO:0000313" key="15">
    <source>
        <dbReference type="Proteomes" id="UP000001074"/>
    </source>
</evidence>
<dbReference type="InterPro" id="IPR042916">
    <property type="entry name" value="CLEC12A/B"/>
</dbReference>
<evidence type="ECO:0000256" key="3">
    <source>
        <dbReference type="ARBA" id="ARBA00022553"/>
    </source>
</evidence>
<dbReference type="OMA" id="TWMWHED"/>
<dbReference type="SMART" id="SM00034">
    <property type="entry name" value="CLECT"/>
    <property type="match status" value="1"/>
</dbReference>
<reference evidence="14" key="2">
    <citation type="submission" date="2025-08" db="UniProtKB">
        <authorList>
            <consortium name="Ensembl"/>
        </authorList>
    </citation>
    <scope>IDENTIFICATION</scope>
</reference>
<dbReference type="GO" id="GO:2001199">
    <property type="term" value="P:negative regulation of dendritic cell differentiation"/>
    <property type="evidence" value="ECO:0007669"/>
    <property type="project" value="Ensembl"/>
</dbReference>
<dbReference type="InterPro" id="IPR033992">
    <property type="entry name" value="NKR-like_CTLD"/>
</dbReference>
<keyword evidence="4 12" id="KW-0812">Transmembrane</keyword>
<dbReference type="Gene3D" id="3.10.100.10">
    <property type="entry name" value="Mannose-Binding Protein A, subunit A"/>
    <property type="match status" value="1"/>
</dbReference>
<dbReference type="STRING" id="59463.ENSMLUP00000012056"/>
<dbReference type="GO" id="GO:0030246">
    <property type="term" value="F:carbohydrate binding"/>
    <property type="evidence" value="ECO:0007669"/>
    <property type="project" value="UniProtKB-KW"/>
</dbReference>
<keyword evidence="5" id="KW-0430">Lectin</keyword>
<reference evidence="14" key="3">
    <citation type="submission" date="2025-09" db="UniProtKB">
        <authorList>
            <consortium name="Ensembl"/>
        </authorList>
    </citation>
    <scope>IDENTIFICATION</scope>
</reference>
<dbReference type="Pfam" id="PF00059">
    <property type="entry name" value="Lectin_C"/>
    <property type="match status" value="1"/>
</dbReference>
<proteinExistence type="predicted"/>
<sequence>MSEEVTYADLKFQNSSEMENIQEFDQVGVKAPPAPSHVWRRRALALILLCLLLLIGLGVLGSIFYLTLKIEMEKLEKLQNFKDKLQSNVSLQLIHNMDSLEKIRNLSNTLQEMATKLCYELCRKEPEHKCKPCPEKWEWHEDSCYREFKASETWQQSDSTCSAHNASLVKIKNKSVSEFIKSKELYGYWLGLSPRKDKKTQNILDETIISSDWFTGNTSDLNGVMYCGYIQYTYVYYGLCTWRKNAICEKLANPVKIESILMNEEPSERM</sequence>
<evidence type="ECO:0000313" key="14">
    <source>
        <dbReference type="Ensembl" id="ENSMLUP00000012056.2"/>
    </source>
</evidence>
<protein>
    <submittedName>
        <fullName evidence="14">C-type lectin domain family 12 member A</fullName>
    </submittedName>
</protein>
<accession>G1PMD3</accession>
<dbReference type="GO" id="GO:1902564">
    <property type="term" value="P:negative regulation of neutrophil activation"/>
    <property type="evidence" value="ECO:0007669"/>
    <property type="project" value="Ensembl"/>
</dbReference>
<dbReference type="Proteomes" id="UP000001074">
    <property type="component" value="Unassembled WGS sequence"/>
</dbReference>
<dbReference type="PANTHER" id="PTHR47647:SF2">
    <property type="entry name" value="C-TYPE LECTIN DOMAIN FAMILY 12 MEMBER A"/>
    <property type="match status" value="1"/>
</dbReference>